<protein>
    <recommendedName>
        <fullName evidence="4">G-patch domain-containing protein</fullName>
    </recommendedName>
</protein>
<reference evidence="2 3" key="1">
    <citation type="submission" date="2024-01" db="EMBL/GenBank/DDBJ databases">
        <title>A telomere-to-telomere, gap-free genome of sweet tea (Lithocarpus litseifolius).</title>
        <authorList>
            <person name="Zhou J."/>
        </authorList>
    </citation>
    <scope>NUCLEOTIDE SEQUENCE [LARGE SCALE GENOMIC DNA]</scope>
    <source>
        <strain evidence="2">Zhou-2022a</strain>
        <tissue evidence="2">Leaf</tissue>
    </source>
</reference>
<organism evidence="2 3">
    <name type="scientific">Lithocarpus litseifolius</name>
    <dbReference type="NCBI Taxonomy" id="425828"/>
    <lineage>
        <taxon>Eukaryota</taxon>
        <taxon>Viridiplantae</taxon>
        <taxon>Streptophyta</taxon>
        <taxon>Embryophyta</taxon>
        <taxon>Tracheophyta</taxon>
        <taxon>Spermatophyta</taxon>
        <taxon>Magnoliopsida</taxon>
        <taxon>eudicotyledons</taxon>
        <taxon>Gunneridae</taxon>
        <taxon>Pentapetalae</taxon>
        <taxon>rosids</taxon>
        <taxon>fabids</taxon>
        <taxon>Fagales</taxon>
        <taxon>Fagaceae</taxon>
        <taxon>Lithocarpus</taxon>
    </lineage>
</organism>
<dbReference type="AlphaFoldDB" id="A0AAW2CJ22"/>
<name>A0AAW2CJ22_9ROSI</name>
<evidence type="ECO:0008006" key="4">
    <source>
        <dbReference type="Google" id="ProtNLM"/>
    </source>
</evidence>
<evidence type="ECO:0000256" key="1">
    <source>
        <dbReference type="SAM" id="MobiDB-lite"/>
    </source>
</evidence>
<evidence type="ECO:0000313" key="2">
    <source>
        <dbReference type="EMBL" id="KAK9997796.1"/>
    </source>
</evidence>
<evidence type="ECO:0000313" key="3">
    <source>
        <dbReference type="Proteomes" id="UP001459277"/>
    </source>
</evidence>
<proteinExistence type="predicted"/>
<dbReference type="EMBL" id="JAZDWU010000006">
    <property type="protein sequence ID" value="KAK9997796.1"/>
    <property type="molecule type" value="Genomic_DNA"/>
</dbReference>
<comment type="caution">
    <text evidence="2">The sequence shown here is derived from an EMBL/GenBank/DDBJ whole genome shotgun (WGS) entry which is preliminary data.</text>
</comment>
<feature type="region of interest" description="Disordered" evidence="1">
    <location>
        <begin position="40"/>
        <end position="152"/>
    </location>
</feature>
<feature type="compositionally biased region" description="Low complexity" evidence="1">
    <location>
        <begin position="106"/>
        <end position="117"/>
    </location>
</feature>
<accession>A0AAW2CJ22</accession>
<sequence>MDFASYSNNNVVAMMRRMNYLPGMNLGKIVKKPTVQDPIIPTTTPPFGLGYKPSDDDLLEMESPYEARTSNEEGGEAPSEDHEGSSTRSDSSSDSSSDSGDRNDDSNSASESNNSEDYVSQYSGNDWGEPPSDREDEDVGLFYENRSDDDVDYYDGDIEDDAEAEPINMGSDVGSDQYRLVNVMEARGGEVEEAKNIDYDDHSYGRPSDWSYITNVSSRSDPQYDNHGREIPKLGSFHNLELGSLTLFTKEEDDIDARLATLDRKLMIHNFRNLTLESLKDGR</sequence>
<keyword evidence="3" id="KW-1185">Reference proteome</keyword>
<gene>
    <name evidence="2" type="ORF">SO802_017399</name>
</gene>
<dbReference type="Proteomes" id="UP001459277">
    <property type="component" value="Unassembled WGS sequence"/>
</dbReference>
<feature type="compositionally biased region" description="Low complexity" evidence="1">
    <location>
        <begin position="86"/>
        <end position="98"/>
    </location>
</feature>